<gene>
    <name evidence="2" type="ORF">MSj_01189</name>
</gene>
<organism evidence="2 3">
    <name type="scientific">Microcystis aeruginosa Sj</name>
    <dbReference type="NCBI Taxonomy" id="1979544"/>
    <lineage>
        <taxon>Bacteria</taxon>
        <taxon>Bacillati</taxon>
        <taxon>Cyanobacteriota</taxon>
        <taxon>Cyanophyceae</taxon>
        <taxon>Oscillatoriophycideae</taxon>
        <taxon>Chroococcales</taxon>
        <taxon>Microcystaceae</taxon>
        <taxon>Microcystis</taxon>
    </lineage>
</organism>
<reference evidence="2 3" key="1">
    <citation type="journal article" date="2018" name="Front. Microbiol.">
        <title>Adaptation of the Freshwater Bloom-Forming Cyanobacterium Microcystis aeruginosa to Brackish Water Is Driven by Recent Horizontal Transfer of Sucrose Genes.</title>
        <authorList>
            <person name="Tanabe Y."/>
            <person name="Hodoki Y."/>
            <person name="Sano T."/>
            <person name="Tada K."/>
            <person name="Watanabe M.M."/>
        </authorList>
    </citation>
    <scope>NUCLEOTIDE SEQUENCE [LARGE SCALE GENOMIC DNA]</scope>
    <source>
        <strain evidence="2 3">Sj</strain>
    </source>
</reference>
<protein>
    <submittedName>
        <fullName evidence="2">Uncharacterized protein</fullName>
    </submittedName>
</protein>
<name>A0A2Z6UXG3_MICAE</name>
<dbReference type="AlphaFoldDB" id="A0A2Z6UXG3"/>
<evidence type="ECO:0000313" key="3">
    <source>
        <dbReference type="Proteomes" id="UP000248272"/>
    </source>
</evidence>
<proteinExistence type="predicted"/>
<dbReference type="RefSeq" id="WP_002794940.1">
    <property type="nucleotide sequence ID" value="NZ_BDSG01000022.1"/>
</dbReference>
<accession>A0A2Z6UXG3</accession>
<evidence type="ECO:0000313" key="2">
    <source>
        <dbReference type="EMBL" id="GBL09710.1"/>
    </source>
</evidence>
<sequence length="134" mass="14124">MEPVSLIVAALTAGAVAAAKDTAEKGVKDTYQGLKTLIKRKFTNDALAQAMVEAKPEDIKKAEGLLKDKIVEAGVDKDNEITKLAQDLLDKLQEQPGGQQIITQNISNVKYAATSGTGNASISGITEHGTSKDD</sequence>
<feature type="compositionally biased region" description="Polar residues" evidence="1">
    <location>
        <begin position="115"/>
        <end position="124"/>
    </location>
</feature>
<dbReference type="Pfam" id="PF20701">
    <property type="entry name" value="HetE-N"/>
    <property type="match status" value="1"/>
</dbReference>
<evidence type="ECO:0000256" key="1">
    <source>
        <dbReference type="SAM" id="MobiDB-lite"/>
    </source>
</evidence>
<feature type="region of interest" description="Disordered" evidence="1">
    <location>
        <begin position="115"/>
        <end position="134"/>
    </location>
</feature>
<comment type="caution">
    <text evidence="2">The sequence shown here is derived from an EMBL/GenBank/DDBJ whole genome shotgun (WGS) entry which is preliminary data.</text>
</comment>
<dbReference type="EMBL" id="BDSG01000022">
    <property type="protein sequence ID" value="GBL09710.1"/>
    <property type="molecule type" value="Genomic_DNA"/>
</dbReference>
<dbReference type="Proteomes" id="UP000248272">
    <property type="component" value="Unassembled WGS sequence"/>
</dbReference>